<feature type="region of interest" description="Disordered" evidence="1">
    <location>
        <begin position="1"/>
        <end position="67"/>
    </location>
</feature>
<organism evidence="2 3">
    <name type="scientific">Sutcliffiella horikoshii</name>
    <dbReference type="NCBI Taxonomy" id="79883"/>
    <lineage>
        <taxon>Bacteria</taxon>
        <taxon>Bacillati</taxon>
        <taxon>Bacillota</taxon>
        <taxon>Bacilli</taxon>
        <taxon>Bacillales</taxon>
        <taxon>Bacillaceae</taxon>
        <taxon>Sutcliffiella</taxon>
    </lineage>
</organism>
<dbReference type="EMBL" id="CP020880">
    <property type="protein sequence ID" value="ART76318.1"/>
    <property type="molecule type" value="Genomic_DNA"/>
</dbReference>
<reference evidence="2 3" key="1">
    <citation type="submission" date="2017-04" db="EMBL/GenBank/DDBJ databases">
        <title>Complete Genome Sequence of the Bacillus horikoshii 20a strain from Cuatro Cienegas, Coahuila, Mexico.</title>
        <authorList>
            <person name="Zarza E."/>
            <person name="Alcaraz L.D."/>
            <person name="Aguilar-Salinas B."/>
            <person name="Islas A."/>
            <person name="Olmedo-Alvarez G."/>
        </authorList>
    </citation>
    <scope>NUCLEOTIDE SEQUENCE [LARGE SCALE GENOMIC DNA]</scope>
    <source>
        <strain evidence="2 3">20a</strain>
    </source>
</reference>
<evidence type="ECO:0000256" key="1">
    <source>
        <dbReference type="SAM" id="MobiDB-lite"/>
    </source>
</evidence>
<sequence length="67" mass="7314">MNETFLLIEVEGAQTPAGGRDREDPAGEDEEASRPPAGKRSAWNGNQQVPTISSLYKSRPSEWRGGK</sequence>
<proteinExistence type="predicted"/>
<name>A0ABN4ZHZ2_9BACI</name>
<feature type="compositionally biased region" description="Polar residues" evidence="1">
    <location>
        <begin position="43"/>
        <end position="56"/>
    </location>
</feature>
<accession>A0ABN4ZHZ2</accession>
<evidence type="ECO:0000313" key="2">
    <source>
        <dbReference type="EMBL" id="ART76318.1"/>
    </source>
</evidence>
<evidence type="ECO:0000313" key="3">
    <source>
        <dbReference type="Proteomes" id="UP000195573"/>
    </source>
</evidence>
<dbReference type="Proteomes" id="UP000195573">
    <property type="component" value="Chromosome"/>
</dbReference>
<protein>
    <submittedName>
        <fullName evidence="2">Uncharacterized protein</fullName>
    </submittedName>
</protein>
<keyword evidence="3" id="KW-1185">Reference proteome</keyword>
<gene>
    <name evidence="2" type="ORF">B4U37_09820</name>
</gene>